<dbReference type="PROSITE" id="PS51892">
    <property type="entry name" value="SUBTILASE"/>
    <property type="match status" value="1"/>
</dbReference>
<dbReference type="InterPro" id="IPR015500">
    <property type="entry name" value="Peptidase_S8_subtilisin-rel"/>
</dbReference>
<evidence type="ECO:0000256" key="4">
    <source>
        <dbReference type="ARBA" id="ARBA00022825"/>
    </source>
</evidence>
<evidence type="ECO:0000313" key="9">
    <source>
        <dbReference type="EMBL" id="MDZ5458195.1"/>
    </source>
</evidence>
<proteinExistence type="inferred from homology"/>
<dbReference type="InterPro" id="IPR050131">
    <property type="entry name" value="Peptidase_S8_subtilisin-like"/>
</dbReference>
<dbReference type="SUPFAM" id="SSF89260">
    <property type="entry name" value="Collagen-binding domain"/>
    <property type="match status" value="1"/>
</dbReference>
<dbReference type="PANTHER" id="PTHR43806">
    <property type="entry name" value="PEPTIDASE S8"/>
    <property type="match status" value="1"/>
</dbReference>
<dbReference type="PROSITE" id="PS00137">
    <property type="entry name" value="SUBTILASE_HIS"/>
    <property type="match status" value="1"/>
</dbReference>
<dbReference type="Pfam" id="PF00082">
    <property type="entry name" value="Peptidase_S8"/>
    <property type="match status" value="1"/>
</dbReference>
<reference evidence="9 10" key="1">
    <citation type="submission" date="2023-11" db="EMBL/GenBank/DDBJ databases">
        <title>Draft genome of Azohydromonas lata strain H1 (DSM1123), a polyhydroxyalkanoate producer.</title>
        <authorList>
            <person name="Traversa D."/>
            <person name="D'Addabbo P."/>
            <person name="Pazzani C."/>
            <person name="Manzari C."/>
            <person name="Chiara M."/>
            <person name="Scrascia M."/>
        </authorList>
    </citation>
    <scope>NUCLEOTIDE SEQUENCE [LARGE SCALE GENOMIC DNA]</scope>
    <source>
        <strain evidence="9 10">H1</strain>
    </source>
</reference>
<feature type="domain" description="Peptidase S8/S53" evidence="8">
    <location>
        <begin position="166"/>
        <end position="457"/>
    </location>
</feature>
<feature type="active site" description="Charge relay system" evidence="5">
    <location>
        <position position="235"/>
    </location>
</feature>
<name>A0ABU5II64_9BURK</name>
<feature type="chain" id="PRO_5046747371" evidence="7">
    <location>
        <begin position="27"/>
        <end position="599"/>
    </location>
</feature>
<accession>A0ABU5II64</accession>
<dbReference type="CDD" id="cd07496">
    <property type="entry name" value="Peptidases_S8_13"/>
    <property type="match status" value="1"/>
</dbReference>
<feature type="signal peptide" evidence="7">
    <location>
        <begin position="1"/>
        <end position="26"/>
    </location>
</feature>
<dbReference type="InterPro" id="IPR023828">
    <property type="entry name" value="Peptidase_S8_Ser-AS"/>
</dbReference>
<dbReference type="PRINTS" id="PR00723">
    <property type="entry name" value="SUBTILISIN"/>
</dbReference>
<dbReference type="EC" id="3.4.-.-" evidence="9"/>
<keyword evidence="3 5" id="KW-0378">Hydrolase</keyword>
<keyword evidence="7" id="KW-0732">Signal</keyword>
<comment type="caution">
    <text evidence="9">The sequence shown here is derived from an EMBL/GenBank/DDBJ whole genome shotgun (WGS) entry which is preliminary data.</text>
</comment>
<dbReference type="InterPro" id="IPR036852">
    <property type="entry name" value="Peptidase_S8/S53_dom_sf"/>
</dbReference>
<dbReference type="PANTHER" id="PTHR43806:SF11">
    <property type="entry name" value="CEREVISIN-RELATED"/>
    <property type="match status" value="1"/>
</dbReference>
<protein>
    <submittedName>
        <fullName evidence="9">S8 family peptidase</fullName>
        <ecNumber evidence="9">3.4.-.-</ecNumber>
    </submittedName>
</protein>
<evidence type="ECO:0000256" key="2">
    <source>
        <dbReference type="ARBA" id="ARBA00022670"/>
    </source>
</evidence>
<dbReference type="Gene3D" id="2.60.120.380">
    <property type="match status" value="1"/>
</dbReference>
<comment type="similarity">
    <text evidence="1 5 6">Belongs to the peptidase S8 family.</text>
</comment>
<dbReference type="PROSITE" id="PS00138">
    <property type="entry name" value="SUBTILASE_SER"/>
    <property type="match status" value="1"/>
</dbReference>
<evidence type="ECO:0000313" key="10">
    <source>
        <dbReference type="Proteomes" id="UP001293718"/>
    </source>
</evidence>
<dbReference type="GO" id="GO:0016787">
    <property type="term" value="F:hydrolase activity"/>
    <property type="evidence" value="ECO:0007669"/>
    <property type="project" value="UniProtKB-KW"/>
</dbReference>
<dbReference type="RefSeq" id="WP_322466340.1">
    <property type="nucleotide sequence ID" value="NZ_JAXOJX010000026.1"/>
</dbReference>
<keyword evidence="4 5" id="KW-0720">Serine protease</keyword>
<keyword evidence="2 5" id="KW-0645">Protease</keyword>
<evidence type="ECO:0000256" key="6">
    <source>
        <dbReference type="RuleBase" id="RU003355"/>
    </source>
</evidence>
<sequence length="599" mass="60283">MSKKFSLPVLSLAAALAGLHAAPAAALERDAAPAASGAPMSAAASAALTDRLIVKYRSAERAAAPSAASQLRASAMTQRHGVKLSHLRRLANGAHVFKLDRPMSGAELRQVADDLRNGDADVEYAEPDALMQPQFTPDDARWSAQWPLHDATAGLRAPTAWEKSTGAGVVVAVVDTGVRPHPDLLANLLPGRDFITDNTVARDGDGRDADPTDPGDWTTAGACYYGWTATKSTWHGTHVAGIVAAVANNGVGVAGVAFGAKVLPVRVLGRCGGYTSDIADGLFWAAGGSVAGQPDNPTPARVVNLSLGGAGACSVTYQNAIAGARALGAVVVVAAGNGAMDVANSQPANCPGVVAVAAVKRSGGRASYSNYGAGVALAAPGGDSDYPVLSTLNAGTTTPGADSYGGLRGTSMAAPHVSGVAALMLSRNPGLTPDEVATRLKNAARPFPAACSGCGAGLLDANAAVDAAGGGTASVPDVADVADTEPNDNIAQAQRLATLPALVRGTLRSASDLDLFGVSLAAGQALTARLTPNAESNYDLIAVDASGARLAASTLTGSQTDTVTVRNNGTAAMAVYLRVRWISGTTGDAGTYRLAVEVN</sequence>
<organism evidence="9 10">
    <name type="scientific">Azohydromonas lata</name>
    <dbReference type="NCBI Taxonomy" id="45677"/>
    <lineage>
        <taxon>Bacteria</taxon>
        <taxon>Pseudomonadati</taxon>
        <taxon>Pseudomonadota</taxon>
        <taxon>Betaproteobacteria</taxon>
        <taxon>Burkholderiales</taxon>
        <taxon>Sphaerotilaceae</taxon>
        <taxon>Azohydromonas</taxon>
    </lineage>
</organism>
<dbReference type="Gene3D" id="3.40.50.200">
    <property type="entry name" value="Peptidase S8/S53 domain"/>
    <property type="match status" value="1"/>
</dbReference>
<feature type="active site" description="Charge relay system" evidence="5">
    <location>
        <position position="175"/>
    </location>
</feature>
<evidence type="ECO:0000256" key="1">
    <source>
        <dbReference type="ARBA" id="ARBA00011073"/>
    </source>
</evidence>
<dbReference type="EMBL" id="JAXOJX010000026">
    <property type="protein sequence ID" value="MDZ5458195.1"/>
    <property type="molecule type" value="Genomic_DNA"/>
</dbReference>
<dbReference type="InterPro" id="IPR034176">
    <property type="entry name" value="Peptidases_S8_13"/>
</dbReference>
<dbReference type="SUPFAM" id="SSF52743">
    <property type="entry name" value="Subtilisin-like"/>
    <property type="match status" value="1"/>
</dbReference>
<evidence type="ECO:0000256" key="7">
    <source>
        <dbReference type="SAM" id="SignalP"/>
    </source>
</evidence>
<feature type="active site" description="Charge relay system" evidence="5">
    <location>
        <position position="411"/>
    </location>
</feature>
<dbReference type="Proteomes" id="UP001293718">
    <property type="component" value="Unassembled WGS sequence"/>
</dbReference>
<dbReference type="InterPro" id="IPR022398">
    <property type="entry name" value="Peptidase_S8_His-AS"/>
</dbReference>
<dbReference type="InterPro" id="IPR000209">
    <property type="entry name" value="Peptidase_S8/S53_dom"/>
</dbReference>
<evidence type="ECO:0000256" key="5">
    <source>
        <dbReference type="PROSITE-ProRule" id="PRU01240"/>
    </source>
</evidence>
<dbReference type="PROSITE" id="PS00136">
    <property type="entry name" value="SUBTILASE_ASP"/>
    <property type="match status" value="1"/>
</dbReference>
<dbReference type="InterPro" id="IPR023827">
    <property type="entry name" value="Peptidase_S8_Asp-AS"/>
</dbReference>
<keyword evidence="10" id="KW-1185">Reference proteome</keyword>
<evidence type="ECO:0000256" key="3">
    <source>
        <dbReference type="ARBA" id="ARBA00022801"/>
    </source>
</evidence>
<gene>
    <name evidence="9" type="ORF">SM757_16590</name>
</gene>
<evidence type="ECO:0000259" key="8">
    <source>
        <dbReference type="Pfam" id="PF00082"/>
    </source>
</evidence>